<proteinExistence type="inferred from homology"/>
<evidence type="ECO:0000256" key="7">
    <source>
        <dbReference type="RuleBase" id="RU363032"/>
    </source>
</evidence>
<keyword evidence="3" id="KW-1003">Cell membrane</keyword>
<keyword evidence="4 7" id="KW-0812">Transmembrane</keyword>
<evidence type="ECO:0000256" key="3">
    <source>
        <dbReference type="ARBA" id="ARBA00022475"/>
    </source>
</evidence>
<keyword evidence="5 7" id="KW-1133">Transmembrane helix</keyword>
<dbReference type="EMBL" id="JACVVD010000009">
    <property type="protein sequence ID" value="MBD0382966.1"/>
    <property type="molecule type" value="Genomic_DNA"/>
</dbReference>
<dbReference type="Gene3D" id="1.10.3720.10">
    <property type="entry name" value="MetI-like"/>
    <property type="match status" value="1"/>
</dbReference>
<evidence type="ECO:0000256" key="5">
    <source>
        <dbReference type="ARBA" id="ARBA00022989"/>
    </source>
</evidence>
<feature type="transmembrane region" description="Helical" evidence="7">
    <location>
        <begin position="159"/>
        <end position="183"/>
    </location>
</feature>
<comment type="subcellular location">
    <subcellularLocation>
        <location evidence="1 7">Cell membrane</location>
        <topology evidence="1 7">Multi-pass membrane protein</topology>
    </subcellularLocation>
</comment>
<dbReference type="AlphaFoldDB" id="A0A926KTP6"/>
<feature type="transmembrane region" description="Helical" evidence="7">
    <location>
        <begin position="78"/>
        <end position="99"/>
    </location>
</feature>
<evidence type="ECO:0000256" key="2">
    <source>
        <dbReference type="ARBA" id="ARBA00022448"/>
    </source>
</evidence>
<dbReference type="InterPro" id="IPR000515">
    <property type="entry name" value="MetI-like"/>
</dbReference>
<gene>
    <name evidence="9" type="ORF">ICC18_22915</name>
</gene>
<dbReference type="Proteomes" id="UP000650466">
    <property type="component" value="Unassembled WGS sequence"/>
</dbReference>
<reference evidence="9" key="1">
    <citation type="submission" date="2020-09" db="EMBL/GenBank/DDBJ databases">
        <title>Draft Genome Sequence of Paenibacillus sp. WST5.</title>
        <authorList>
            <person name="Bao Z."/>
        </authorList>
    </citation>
    <scope>NUCLEOTIDE SEQUENCE</scope>
    <source>
        <strain evidence="9">WST5</strain>
    </source>
</reference>
<evidence type="ECO:0000256" key="4">
    <source>
        <dbReference type="ARBA" id="ARBA00022692"/>
    </source>
</evidence>
<comment type="caution">
    <text evidence="9">The sequence shown here is derived from an EMBL/GenBank/DDBJ whole genome shotgun (WGS) entry which is preliminary data.</text>
</comment>
<feature type="transmembrane region" description="Helical" evidence="7">
    <location>
        <begin position="204"/>
        <end position="226"/>
    </location>
</feature>
<dbReference type="RefSeq" id="WP_188176754.1">
    <property type="nucleotide sequence ID" value="NZ_JACVVD010000009.1"/>
</dbReference>
<feature type="transmembrane region" description="Helical" evidence="7">
    <location>
        <begin position="271"/>
        <end position="295"/>
    </location>
</feature>
<comment type="similarity">
    <text evidence="7">Belongs to the binding-protein-dependent transport system permease family.</text>
</comment>
<feature type="transmembrane region" description="Helical" evidence="7">
    <location>
        <begin position="111"/>
        <end position="129"/>
    </location>
</feature>
<evidence type="ECO:0000256" key="1">
    <source>
        <dbReference type="ARBA" id="ARBA00004651"/>
    </source>
</evidence>
<feature type="transmembrane region" description="Helical" evidence="7">
    <location>
        <begin position="20"/>
        <end position="43"/>
    </location>
</feature>
<dbReference type="GO" id="GO:0055085">
    <property type="term" value="P:transmembrane transport"/>
    <property type="evidence" value="ECO:0007669"/>
    <property type="project" value="InterPro"/>
</dbReference>
<dbReference type="PANTHER" id="PTHR30193:SF1">
    <property type="entry name" value="ABC TRANSPORTER PERMEASE PROTEIN YESP-RELATED"/>
    <property type="match status" value="1"/>
</dbReference>
<evidence type="ECO:0000313" key="9">
    <source>
        <dbReference type="EMBL" id="MBD0382966.1"/>
    </source>
</evidence>
<dbReference type="GO" id="GO:0005886">
    <property type="term" value="C:plasma membrane"/>
    <property type="evidence" value="ECO:0007669"/>
    <property type="project" value="UniProtKB-SubCell"/>
</dbReference>
<evidence type="ECO:0000259" key="8">
    <source>
        <dbReference type="PROSITE" id="PS50928"/>
    </source>
</evidence>
<keyword evidence="6 7" id="KW-0472">Membrane</keyword>
<evidence type="ECO:0000313" key="10">
    <source>
        <dbReference type="Proteomes" id="UP000650466"/>
    </source>
</evidence>
<protein>
    <submittedName>
        <fullName evidence="9">Sugar ABC transporter permease</fullName>
    </submittedName>
</protein>
<dbReference type="SUPFAM" id="SSF161098">
    <property type="entry name" value="MetI-like"/>
    <property type="match status" value="1"/>
</dbReference>
<dbReference type="InterPro" id="IPR051393">
    <property type="entry name" value="ABC_transporter_permease"/>
</dbReference>
<accession>A0A926KTP6</accession>
<sequence length="308" mass="34217">MSSLGKTALSRQNRTAYLFLMPWLIGFFCLTLGPMLGSLYLSLTKFNLLNTPRWLGLDNYVQIFQEDDSFYHSMGLTFQFALLSVPLRLIFALLVAMALNKGIRALGVYRTVYYIPSLLGGSVAIAIVWRKIFDGDGLFNQALSWFGIQGPAWVAHPDYILSTIITLSVWQFGSAMVIFLAGLKQVPADLYEASQVDGAGKVRQFFQITLPLLSPVIFFNLVMSIINSFQVFTPGFVIGDGRGGPVNSTLFYTLYLYLKGFSFFDMGYASALAWIMLVVIGALTAIVFVTSKYWVFYGDGKDEEGVTG</sequence>
<dbReference type="PROSITE" id="PS50928">
    <property type="entry name" value="ABC_TM1"/>
    <property type="match status" value="1"/>
</dbReference>
<feature type="domain" description="ABC transmembrane type-1" evidence="8">
    <location>
        <begin position="74"/>
        <end position="287"/>
    </location>
</feature>
<keyword evidence="10" id="KW-1185">Reference proteome</keyword>
<name>A0A926KTP6_9BACL</name>
<organism evidence="9 10">
    <name type="scientific">Paenibacillus sedimenti</name>
    <dbReference type="NCBI Taxonomy" id="2770274"/>
    <lineage>
        <taxon>Bacteria</taxon>
        <taxon>Bacillati</taxon>
        <taxon>Bacillota</taxon>
        <taxon>Bacilli</taxon>
        <taxon>Bacillales</taxon>
        <taxon>Paenibacillaceae</taxon>
        <taxon>Paenibacillus</taxon>
    </lineage>
</organism>
<evidence type="ECO:0000256" key="6">
    <source>
        <dbReference type="ARBA" id="ARBA00023136"/>
    </source>
</evidence>
<dbReference type="InterPro" id="IPR035906">
    <property type="entry name" value="MetI-like_sf"/>
</dbReference>
<dbReference type="Pfam" id="PF00528">
    <property type="entry name" value="BPD_transp_1"/>
    <property type="match status" value="1"/>
</dbReference>
<keyword evidence="2 7" id="KW-0813">Transport</keyword>
<dbReference type="PANTHER" id="PTHR30193">
    <property type="entry name" value="ABC TRANSPORTER PERMEASE PROTEIN"/>
    <property type="match status" value="1"/>
</dbReference>
<dbReference type="CDD" id="cd06261">
    <property type="entry name" value="TM_PBP2"/>
    <property type="match status" value="1"/>
</dbReference>